<dbReference type="InterPro" id="IPR037673">
    <property type="entry name" value="MSC/AndL"/>
</dbReference>
<evidence type="ECO:0000256" key="10">
    <source>
        <dbReference type="SAM" id="Phobius"/>
    </source>
</evidence>
<evidence type="ECO:0000256" key="5">
    <source>
        <dbReference type="ARBA" id="ARBA00022692"/>
    </source>
</evidence>
<evidence type="ECO:0000256" key="8">
    <source>
        <dbReference type="ARBA" id="ARBA00023136"/>
    </source>
</evidence>
<comment type="subcellular location">
    <subcellularLocation>
        <location evidence="1">Cell membrane</location>
        <topology evidence="1">Multi-pass membrane protein</topology>
    </subcellularLocation>
</comment>
<accession>A0A8S3IPX4</accession>
<keyword evidence="9" id="KW-0407">Ion channel</keyword>
<organism evidence="12 13">
    <name type="scientific">Rotaria magnacalcarata</name>
    <dbReference type="NCBI Taxonomy" id="392030"/>
    <lineage>
        <taxon>Eukaryota</taxon>
        <taxon>Metazoa</taxon>
        <taxon>Spiralia</taxon>
        <taxon>Gnathifera</taxon>
        <taxon>Rotifera</taxon>
        <taxon>Eurotatoria</taxon>
        <taxon>Bdelloidea</taxon>
        <taxon>Philodinida</taxon>
        <taxon>Philodinidae</taxon>
        <taxon>Rotaria</taxon>
    </lineage>
</organism>
<dbReference type="Proteomes" id="UP000681720">
    <property type="component" value="Unassembled WGS sequence"/>
</dbReference>
<keyword evidence="6 10" id="KW-1133">Transmembrane helix</keyword>
<dbReference type="GO" id="GO:0008381">
    <property type="term" value="F:mechanosensitive monoatomic ion channel activity"/>
    <property type="evidence" value="ECO:0007669"/>
    <property type="project" value="InterPro"/>
</dbReference>
<dbReference type="EMBL" id="CAJOBJ010348228">
    <property type="protein sequence ID" value="CAF5204570.1"/>
    <property type="molecule type" value="Genomic_DNA"/>
</dbReference>
<gene>
    <name evidence="12" type="ORF">GIL414_LOCUS77699</name>
    <name evidence="11" type="ORF">SMN809_LOCUS51376</name>
</gene>
<dbReference type="InterPro" id="IPR036019">
    <property type="entry name" value="MscL_channel"/>
</dbReference>
<protein>
    <recommendedName>
        <fullName evidence="14">Large conductance mechanosensitive channel protein MscL</fullName>
    </recommendedName>
</protein>
<dbReference type="NCBIfam" id="TIGR00220">
    <property type="entry name" value="mscL"/>
    <property type="match status" value="1"/>
</dbReference>
<feature type="transmembrane region" description="Helical" evidence="10">
    <location>
        <begin position="7"/>
        <end position="28"/>
    </location>
</feature>
<evidence type="ECO:0000256" key="1">
    <source>
        <dbReference type="ARBA" id="ARBA00004651"/>
    </source>
</evidence>
<evidence type="ECO:0000256" key="9">
    <source>
        <dbReference type="ARBA" id="ARBA00023303"/>
    </source>
</evidence>
<dbReference type="PANTHER" id="PTHR30266:SF2">
    <property type="entry name" value="LARGE-CONDUCTANCE MECHANOSENSITIVE CHANNEL"/>
    <property type="match status" value="1"/>
</dbReference>
<evidence type="ECO:0000256" key="7">
    <source>
        <dbReference type="ARBA" id="ARBA00023065"/>
    </source>
</evidence>
<dbReference type="SUPFAM" id="SSF81330">
    <property type="entry name" value="Gated mechanosensitive channel"/>
    <property type="match status" value="1"/>
</dbReference>
<evidence type="ECO:0000313" key="12">
    <source>
        <dbReference type="EMBL" id="CAF5204570.1"/>
    </source>
</evidence>
<reference evidence="12" key="1">
    <citation type="submission" date="2021-02" db="EMBL/GenBank/DDBJ databases">
        <authorList>
            <person name="Nowell W R."/>
        </authorList>
    </citation>
    <scope>NUCLEOTIDE SEQUENCE</scope>
</reference>
<comment type="caution">
    <text evidence="12">The sequence shown here is derived from an EMBL/GenBank/DDBJ whole genome shotgun (WGS) entry which is preliminary data.</text>
</comment>
<evidence type="ECO:0000256" key="4">
    <source>
        <dbReference type="ARBA" id="ARBA00022475"/>
    </source>
</evidence>
<evidence type="ECO:0000313" key="11">
    <source>
        <dbReference type="EMBL" id="CAF4893283.1"/>
    </source>
</evidence>
<dbReference type="InterPro" id="IPR019823">
    <property type="entry name" value="Mechanosensitive_channel_CS"/>
</dbReference>
<keyword evidence="4" id="KW-1003">Cell membrane</keyword>
<dbReference type="Gene3D" id="1.10.1200.120">
    <property type="entry name" value="Large-conductance mechanosensitive channel, MscL, domain 1"/>
    <property type="match status" value="1"/>
</dbReference>
<feature type="transmembrane region" description="Helical" evidence="10">
    <location>
        <begin position="70"/>
        <end position="91"/>
    </location>
</feature>
<dbReference type="EMBL" id="CAJOBI010172107">
    <property type="protein sequence ID" value="CAF4893283.1"/>
    <property type="molecule type" value="Genomic_DNA"/>
</dbReference>
<dbReference type="Proteomes" id="UP000676336">
    <property type="component" value="Unassembled WGS sequence"/>
</dbReference>
<dbReference type="Pfam" id="PF01741">
    <property type="entry name" value="MscL"/>
    <property type="match status" value="1"/>
</dbReference>
<dbReference type="PANTHER" id="PTHR30266">
    <property type="entry name" value="MECHANOSENSITIVE CHANNEL MSCL"/>
    <property type="match status" value="1"/>
</dbReference>
<name>A0A8S3IPX4_9BILA</name>
<evidence type="ECO:0000313" key="13">
    <source>
        <dbReference type="Proteomes" id="UP000681720"/>
    </source>
</evidence>
<evidence type="ECO:0008006" key="14">
    <source>
        <dbReference type="Google" id="ProtNLM"/>
    </source>
</evidence>
<dbReference type="AlphaFoldDB" id="A0A8S3IPX4"/>
<comment type="similarity">
    <text evidence="2">Belongs to the MscL family.</text>
</comment>
<keyword evidence="7" id="KW-0406">Ion transport</keyword>
<evidence type="ECO:0000256" key="3">
    <source>
        <dbReference type="ARBA" id="ARBA00022448"/>
    </source>
</evidence>
<feature type="non-terminal residue" evidence="12">
    <location>
        <position position="1"/>
    </location>
</feature>
<keyword evidence="5 10" id="KW-0812">Transmembrane</keyword>
<evidence type="ECO:0000256" key="2">
    <source>
        <dbReference type="ARBA" id="ARBA00007254"/>
    </source>
</evidence>
<dbReference type="PROSITE" id="PS01327">
    <property type="entry name" value="MSCL"/>
    <property type="match status" value="1"/>
</dbReference>
<sequence>FAIRGNVLDLAIGIVVGTAFTNVIQSLVDDIITPPLGLALGGVDFANLTIKMKNFVYTSQPPVVIRYGKFIQSIISLLIVAMALFCIIKGVNHIYKITTKKKTKQDIEVITEPSEDIKLLREIRDLLAGRSYMQAITVRI</sequence>
<dbReference type="GO" id="GO:0005886">
    <property type="term" value="C:plasma membrane"/>
    <property type="evidence" value="ECO:0007669"/>
    <property type="project" value="UniProtKB-SubCell"/>
</dbReference>
<dbReference type="InterPro" id="IPR001185">
    <property type="entry name" value="MS_channel"/>
</dbReference>
<keyword evidence="3" id="KW-0813">Transport</keyword>
<evidence type="ECO:0000256" key="6">
    <source>
        <dbReference type="ARBA" id="ARBA00022989"/>
    </source>
</evidence>
<keyword evidence="8 10" id="KW-0472">Membrane</keyword>
<proteinExistence type="inferred from homology"/>